<feature type="compositionally biased region" description="Polar residues" evidence="4">
    <location>
        <begin position="173"/>
        <end position="193"/>
    </location>
</feature>
<accession>A0A1E4TBT9</accession>
<feature type="region of interest" description="Disordered" evidence="4">
    <location>
        <begin position="1"/>
        <end position="32"/>
    </location>
</feature>
<dbReference type="GO" id="GO:0005940">
    <property type="term" value="C:septin ring"/>
    <property type="evidence" value="ECO:0007669"/>
    <property type="project" value="UniProtKB-ARBA"/>
</dbReference>
<feature type="region of interest" description="Disordered" evidence="4">
    <location>
        <begin position="145"/>
        <end position="194"/>
    </location>
</feature>
<comment type="similarity">
    <text evidence="2 3">Belongs to the nucleosome assembly protein (NAP) family.</text>
</comment>
<dbReference type="FunFam" id="3.30.1120.90:FF:000003">
    <property type="entry name" value="Nucleosome assembly protein"/>
    <property type="match status" value="1"/>
</dbReference>
<evidence type="ECO:0000313" key="5">
    <source>
        <dbReference type="EMBL" id="ODV89219.1"/>
    </source>
</evidence>
<feature type="compositionally biased region" description="Basic and acidic residues" evidence="4">
    <location>
        <begin position="145"/>
        <end position="154"/>
    </location>
</feature>
<keyword evidence="6" id="KW-1185">Reference proteome</keyword>
<evidence type="ECO:0000256" key="1">
    <source>
        <dbReference type="ARBA" id="ARBA00004266"/>
    </source>
</evidence>
<evidence type="ECO:0008006" key="7">
    <source>
        <dbReference type="Google" id="ProtNLM"/>
    </source>
</evidence>
<feature type="compositionally biased region" description="Acidic residues" evidence="4">
    <location>
        <begin position="396"/>
        <end position="426"/>
    </location>
</feature>
<dbReference type="Gene3D" id="3.30.1120.90">
    <property type="entry name" value="Nucleosome assembly protein"/>
    <property type="match status" value="1"/>
</dbReference>
<protein>
    <recommendedName>
        <fullName evidence="7">Nucleosome assembly protein</fullName>
    </recommendedName>
</protein>
<dbReference type="Proteomes" id="UP000095023">
    <property type="component" value="Unassembled WGS sequence"/>
</dbReference>
<organism evidence="5 6">
    <name type="scientific">Tortispora caseinolytica NRRL Y-17796</name>
    <dbReference type="NCBI Taxonomy" id="767744"/>
    <lineage>
        <taxon>Eukaryota</taxon>
        <taxon>Fungi</taxon>
        <taxon>Dikarya</taxon>
        <taxon>Ascomycota</taxon>
        <taxon>Saccharomycotina</taxon>
        <taxon>Trigonopsidomycetes</taxon>
        <taxon>Trigonopsidales</taxon>
        <taxon>Trigonopsidaceae</taxon>
        <taxon>Tortispora</taxon>
    </lineage>
</organism>
<evidence type="ECO:0000256" key="4">
    <source>
        <dbReference type="SAM" id="MobiDB-lite"/>
    </source>
</evidence>
<comment type="subcellular location">
    <subcellularLocation>
        <location evidence="1">Bud neck</location>
    </subcellularLocation>
</comment>
<dbReference type="InterPro" id="IPR002164">
    <property type="entry name" value="NAP_family"/>
</dbReference>
<proteinExistence type="inferred from homology"/>
<dbReference type="PANTHER" id="PTHR11875">
    <property type="entry name" value="TESTIS-SPECIFIC Y-ENCODED PROTEIN"/>
    <property type="match status" value="1"/>
</dbReference>
<dbReference type="GO" id="GO:0005935">
    <property type="term" value="C:cellular bud neck"/>
    <property type="evidence" value="ECO:0007669"/>
    <property type="project" value="UniProtKB-SubCell"/>
</dbReference>
<dbReference type="OrthoDB" id="27325at2759"/>
<gene>
    <name evidence="5" type="ORF">CANCADRAFT_3850</name>
</gene>
<dbReference type="SUPFAM" id="SSF143113">
    <property type="entry name" value="NAP-like"/>
    <property type="match status" value="1"/>
</dbReference>
<feature type="region of interest" description="Disordered" evidence="4">
    <location>
        <begin position="392"/>
        <end position="448"/>
    </location>
</feature>
<dbReference type="InterPro" id="IPR037231">
    <property type="entry name" value="NAP-like_sf"/>
</dbReference>
<feature type="compositionally biased region" description="Acidic residues" evidence="4">
    <location>
        <begin position="155"/>
        <end position="172"/>
    </location>
</feature>
<dbReference type="GO" id="GO:0005634">
    <property type="term" value="C:nucleus"/>
    <property type="evidence" value="ECO:0007669"/>
    <property type="project" value="InterPro"/>
</dbReference>
<feature type="compositionally biased region" description="Polar residues" evidence="4">
    <location>
        <begin position="18"/>
        <end position="30"/>
    </location>
</feature>
<name>A0A1E4TBT9_9ASCO</name>
<dbReference type="GO" id="GO:0006334">
    <property type="term" value="P:nucleosome assembly"/>
    <property type="evidence" value="ECO:0007669"/>
    <property type="project" value="InterPro"/>
</dbReference>
<dbReference type="Gene3D" id="1.20.5.1500">
    <property type="match status" value="1"/>
</dbReference>
<dbReference type="AlphaFoldDB" id="A0A1E4TBT9"/>
<dbReference type="Pfam" id="PF00956">
    <property type="entry name" value="NAP"/>
    <property type="match status" value="1"/>
</dbReference>
<dbReference type="FunFam" id="1.20.5.1500:FF:000001">
    <property type="entry name" value="Nucleosome assembly protein 1-like 1"/>
    <property type="match status" value="1"/>
</dbReference>
<evidence type="ECO:0000256" key="3">
    <source>
        <dbReference type="RuleBase" id="RU003876"/>
    </source>
</evidence>
<feature type="compositionally biased region" description="Basic and acidic residues" evidence="4">
    <location>
        <begin position="1"/>
        <end position="11"/>
    </location>
</feature>
<dbReference type="EMBL" id="KV453843">
    <property type="protein sequence ID" value="ODV89219.1"/>
    <property type="molecule type" value="Genomic_DNA"/>
</dbReference>
<sequence>MSEPIRSKRLNDLAGAPTPQNTPSSVTTFGASVRGGQAPSVATIAEEPDARAALANLAKNPALVSMIQGKLNTLVGKPSGYIDMLPQPVRNRVSALKAVQSEHAQLQVEFQKALLDLEKQYLEKYTPLYEKRAKIIHGDIEPSEEEIKRGKEIEAAETEQEAEEETESDDGDQSTSPNTGSAEARSAGQTDELSGSLDVREKIDIGVPEDAKGIPEFWLTAMKNLPALAEIITDRDEEALKFLTDIRLSYLDRPGFKLEFFFDENEFFSNEVLTKTYHYHDDVFYFGDFVYDYAEGCEIDWKSPEKNLTTEIEVRKQRNKRTNAIRMIQKVVPVPSFFLFFSPPSAKDLENEDDESQFDEEELSELLQSDHELGEEIKEKLIPHAIDWYTGKANEYEDEDEEGLGEDEYDSDDDDEDDEGNEDSDTGENGNGATGAANPEDPQNCKTQ</sequence>
<reference evidence="6" key="1">
    <citation type="submission" date="2016-02" db="EMBL/GenBank/DDBJ databases">
        <title>Comparative genomics of biotechnologically important yeasts.</title>
        <authorList>
            <consortium name="DOE Joint Genome Institute"/>
            <person name="Riley R."/>
            <person name="Haridas S."/>
            <person name="Wolfe K.H."/>
            <person name="Lopes M.R."/>
            <person name="Hittinger C.T."/>
            <person name="Goker M."/>
            <person name="Salamov A."/>
            <person name="Wisecaver J."/>
            <person name="Long T.M."/>
            <person name="Aerts A.L."/>
            <person name="Barry K."/>
            <person name="Choi C."/>
            <person name="Clum A."/>
            <person name="Coughlan A.Y."/>
            <person name="Deshpande S."/>
            <person name="Douglass A.P."/>
            <person name="Hanson S.J."/>
            <person name="Klenk H.-P."/>
            <person name="Labutti K."/>
            <person name="Lapidus A."/>
            <person name="Lindquist E."/>
            <person name="Lipzen A."/>
            <person name="Meier-Kolthoff J.P."/>
            <person name="Ohm R.A."/>
            <person name="Otillar R.P."/>
            <person name="Pangilinan J."/>
            <person name="Peng Y."/>
            <person name="Rokas A."/>
            <person name="Rosa C.A."/>
            <person name="Scheuner C."/>
            <person name="Sibirny A.A."/>
            <person name="Slot J.C."/>
            <person name="Stielow J.B."/>
            <person name="Sun H."/>
            <person name="Kurtzman C.P."/>
            <person name="Blackwell M."/>
            <person name="Jeffries T.W."/>
            <person name="Grigoriev I.V."/>
        </authorList>
    </citation>
    <scope>NUCLEOTIDE SEQUENCE [LARGE SCALE GENOMIC DNA]</scope>
    <source>
        <strain evidence="6">NRRL Y-17796</strain>
    </source>
</reference>
<evidence type="ECO:0000313" key="6">
    <source>
        <dbReference type="Proteomes" id="UP000095023"/>
    </source>
</evidence>
<evidence type="ECO:0000256" key="2">
    <source>
        <dbReference type="ARBA" id="ARBA00009947"/>
    </source>
</evidence>